<feature type="transmembrane region" description="Helical" evidence="1">
    <location>
        <begin position="78"/>
        <end position="95"/>
    </location>
</feature>
<keyword evidence="1" id="KW-0812">Transmembrane</keyword>
<organism evidence="2">
    <name type="scientific">marine metagenome</name>
    <dbReference type="NCBI Taxonomy" id="408172"/>
    <lineage>
        <taxon>unclassified sequences</taxon>
        <taxon>metagenomes</taxon>
        <taxon>ecological metagenomes</taxon>
    </lineage>
</organism>
<proteinExistence type="predicted"/>
<protein>
    <submittedName>
        <fullName evidence="2">Uncharacterized protein</fullName>
    </submittedName>
</protein>
<gene>
    <name evidence="2" type="ORF">METZ01_LOCUS460775</name>
</gene>
<accession>A0A383AK21</accession>
<evidence type="ECO:0000256" key="1">
    <source>
        <dbReference type="SAM" id="Phobius"/>
    </source>
</evidence>
<evidence type="ECO:0000313" key="2">
    <source>
        <dbReference type="EMBL" id="SVE07921.1"/>
    </source>
</evidence>
<keyword evidence="1" id="KW-1133">Transmembrane helix</keyword>
<name>A0A383AK21_9ZZZZ</name>
<feature type="transmembrane region" description="Helical" evidence="1">
    <location>
        <begin position="39"/>
        <end position="58"/>
    </location>
</feature>
<dbReference type="AlphaFoldDB" id="A0A383AK21"/>
<keyword evidence="1" id="KW-0472">Membrane</keyword>
<feature type="non-terminal residue" evidence="2">
    <location>
        <position position="251"/>
    </location>
</feature>
<dbReference type="EMBL" id="UINC01192666">
    <property type="protein sequence ID" value="SVE07921.1"/>
    <property type="molecule type" value="Genomic_DNA"/>
</dbReference>
<reference evidence="2" key="1">
    <citation type="submission" date="2018-05" db="EMBL/GenBank/DDBJ databases">
        <authorList>
            <person name="Lanie J.A."/>
            <person name="Ng W.-L."/>
            <person name="Kazmierczak K.M."/>
            <person name="Andrzejewski T.M."/>
            <person name="Davidsen T.M."/>
            <person name="Wayne K.J."/>
            <person name="Tettelin H."/>
            <person name="Glass J.I."/>
            <person name="Rusch D."/>
            <person name="Podicherti R."/>
            <person name="Tsui H.-C.T."/>
            <person name="Winkler M.E."/>
        </authorList>
    </citation>
    <scope>NUCLEOTIDE SEQUENCE</scope>
</reference>
<feature type="non-terminal residue" evidence="2">
    <location>
        <position position="1"/>
    </location>
</feature>
<sequence>APVIVYVIGERLGLAPVNGSLRIKHRAGEMRIWDHVTHFVNDGILLVISWFWCNYTSWRAGSEGFYSEFIRAERGSSWIFYLVGFIVLFYCYRILTSKEADPKERALSRKPDNYKFHLRAKAMLGIADDEEGMVPIYPLKHQLKPRILDFTNHLEKYEEDLLLIDRDWDDCYEKAPSPYLGVLAIRTTLESLLSLRIRKVLPKRSNPRDGLQNWIELLSKHDPALKGNRKIRANMTQIQNVFKHEKTNTNE</sequence>